<sequence>MRCFLVTNHRGPSAVKLSNAFALHRGSRTKGVNAVVAGSAAAAPSGPAACARTGREQTLFCTYRRPSDTAAGRGRRRGRSGTPPIGFSVLAAVVRYYDSKRLPVRRSRTPRQSAARTARRDDNARPTVVVGCFGSPSPFAESVGDNFDIGVRRQLAIGASASSDERLCPP</sequence>
<proteinExistence type="predicted"/>
<gene>
    <name evidence="1" type="ORF">EVAR_36489_1</name>
</gene>
<evidence type="ECO:0000313" key="2">
    <source>
        <dbReference type="Proteomes" id="UP000299102"/>
    </source>
</evidence>
<reference evidence="1 2" key="1">
    <citation type="journal article" date="2019" name="Commun. Biol.">
        <title>The bagworm genome reveals a unique fibroin gene that provides high tensile strength.</title>
        <authorList>
            <person name="Kono N."/>
            <person name="Nakamura H."/>
            <person name="Ohtoshi R."/>
            <person name="Tomita M."/>
            <person name="Numata K."/>
            <person name="Arakawa K."/>
        </authorList>
    </citation>
    <scope>NUCLEOTIDE SEQUENCE [LARGE SCALE GENOMIC DNA]</scope>
</reference>
<accession>A0A4C1WTL9</accession>
<evidence type="ECO:0000313" key="1">
    <source>
        <dbReference type="EMBL" id="GBP54273.1"/>
    </source>
</evidence>
<dbReference type="AlphaFoldDB" id="A0A4C1WTL9"/>
<comment type="caution">
    <text evidence="1">The sequence shown here is derived from an EMBL/GenBank/DDBJ whole genome shotgun (WGS) entry which is preliminary data.</text>
</comment>
<name>A0A4C1WTL9_EUMVA</name>
<dbReference type="EMBL" id="BGZK01000642">
    <property type="protein sequence ID" value="GBP54273.1"/>
    <property type="molecule type" value="Genomic_DNA"/>
</dbReference>
<protein>
    <submittedName>
        <fullName evidence="1">Uncharacterized protein</fullName>
    </submittedName>
</protein>
<organism evidence="1 2">
    <name type="scientific">Eumeta variegata</name>
    <name type="common">Bagworm moth</name>
    <name type="synonym">Eumeta japonica</name>
    <dbReference type="NCBI Taxonomy" id="151549"/>
    <lineage>
        <taxon>Eukaryota</taxon>
        <taxon>Metazoa</taxon>
        <taxon>Ecdysozoa</taxon>
        <taxon>Arthropoda</taxon>
        <taxon>Hexapoda</taxon>
        <taxon>Insecta</taxon>
        <taxon>Pterygota</taxon>
        <taxon>Neoptera</taxon>
        <taxon>Endopterygota</taxon>
        <taxon>Lepidoptera</taxon>
        <taxon>Glossata</taxon>
        <taxon>Ditrysia</taxon>
        <taxon>Tineoidea</taxon>
        <taxon>Psychidae</taxon>
        <taxon>Oiketicinae</taxon>
        <taxon>Eumeta</taxon>
    </lineage>
</organism>
<keyword evidence="2" id="KW-1185">Reference proteome</keyword>
<dbReference type="Proteomes" id="UP000299102">
    <property type="component" value="Unassembled WGS sequence"/>
</dbReference>